<evidence type="ECO:0000313" key="1">
    <source>
        <dbReference type="EMBL" id="JAE07097.1"/>
    </source>
</evidence>
<proteinExistence type="predicted"/>
<accession>A0A0A9F475</accession>
<sequence>MMLVIFPNYLHLVLVNLKHLHGN</sequence>
<reference evidence="1" key="1">
    <citation type="submission" date="2014-09" db="EMBL/GenBank/DDBJ databases">
        <authorList>
            <person name="Magalhaes I.L.F."/>
            <person name="Oliveira U."/>
            <person name="Santos F.R."/>
            <person name="Vidigal T.H.D.A."/>
            <person name="Brescovit A.D."/>
            <person name="Santos A.J."/>
        </authorList>
    </citation>
    <scope>NUCLEOTIDE SEQUENCE</scope>
    <source>
        <tissue evidence="1">Shoot tissue taken approximately 20 cm above the soil surface</tissue>
    </source>
</reference>
<dbReference type="AlphaFoldDB" id="A0A0A9F475"/>
<name>A0A0A9F475_ARUDO</name>
<reference evidence="1" key="2">
    <citation type="journal article" date="2015" name="Data Brief">
        <title>Shoot transcriptome of the giant reed, Arundo donax.</title>
        <authorList>
            <person name="Barrero R.A."/>
            <person name="Guerrero F.D."/>
            <person name="Moolhuijzen P."/>
            <person name="Goolsby J.A."/>
            <person name="Tidwell J."/>
            <person name="Bellgard S.E."/>
            <person name="Bellgard M.I."/>
        </authorList>
    </citation>
    <scope>NUCLEOTIDE SEQUENCE</scope>
    <source>
        <tissue evidence="1">Shoot tissue taken approximately 20 cm above the soil surface</tissue>
    </source>
</reference>
<dbReference type="EMBL" id="GBRH01190799">
    <property type="protein sequence ID" value="JAE07097.1"/>
    <property type="molecule type" value="Transcribed_RNA"/>
</dbReference>
<organism evidence="1">
    <name type="scientific">Arundo donax</name>
    <name type="common">Giant reed</name>
    <name type="synonym">Donax arundinaceus</name>
    <dbReference type="NCBI Taxonomy" id="35708"/>
    <lineage>
        <taxon>Eukaryota</taxon>
        <taxon>Viridiplantae</taxon>
        <taxon>Streptophyta</taxon>
        <taxon>Embryophyta</taxon>
        <taxon>Tracheophyta</taxon>
        <taxon>Spermatophyta</taxon>
        <taxon>Magnoliopsida</taxon>
        <taxon>Liliopsida</taxon>
        <taxon>Poales</taxon>
        <taxon>Poaceae</taxon>
        <taxon>PACMAD clade</taxon>
        <taxon>Arundinoideae</taxon>
        <taxon>Arundineae</taxon>
        <taxon>Arundo</taxon>
    </lineage>
</organism>
<protein>
    <submittedName>
        <fullName evidence="1">Uncharacterized protein</fullName>
    </submittedName>
</protein>